<reference evidence="1" key="1">
    <citation type="submission" date="2014-11" db="EMBL/GenBank/DDBJ databases">
        <authorList>
            <person name="Amaro Gonzalez C."/>
        </authorList>
    </citation>
    <scope>NUCLEOTIDE SEQUENCE</scope>
</reference>
<sequence length="28" mass="3210">MHGPPGWEPSGKSYNFSLNEFVLPEFEL</sequence>
<reference evidence="1" key="2">
    <citation type="journal article" date="2015" name="Fish Shellfish Immunol.">
        <title>Early steps in the European eel (Anguilla anguilla)-Vibrio vulnificus interaction in the gills: Role of the RtxA13 toxin.</title>
        <authorList>
            <person name="Callol A."/>
            <person name="Pajuelo D."/>
            <person name="Ebbesson L."/>
            <person name="Teles M."/>
            <person name="MacKenzie S."/>
            <person name="Amaro C."/>
        </authorList>
    </citation>
    <scope>NUCLEOTIDE SEQUENCE</scope>
</reference>
<accession>A0A0E9VS97</accession>
<proteinExistence type="predicted"/>
<dbReference type="AlphaFoldDB" id="A0A0E9VS97"/>
<protein>
    <submittedName>
        <fullName evidence="1">Uncharacterized protein</fullName>
    </submittedName>
</protein>
<organism evidence="1">
    <name type="scientific">Anguilla anguilla</name>
    <name type="common">European freshwater eel</name>
    <name type="synonym">Muraena anguilla</name>
    <dbReference type="NCBI Taxonomy" id="7936"/>
    <lineage>
        <taxon>Eukaryota</taxon>
        <taxon>Metazoa</taxon>
        <taxon>Chordata</taxon>
        <taxon>Craniata</taxon>
        <taxon>Vertebrata</taxon>
        <taxon>Euteleostomi</taxon>
        <taxon>Actinopterygii</taxon>
        <taxon>Neopterygii</taxon>
        <taxon>Teleostei</taxon>
        <taxon>Anguilliformes</taxon>
        <taxon>Anguillidae</taxon>
        <taxon>Anguilla</taxon>
    </lineage>
</organism>
<dbReference type="EMBL" id="GBXM01028347">
    <property type="protein sequence ID" value="JAH80230.1"/>
    <property type="molecule type" value="Transcribed_RNA"/>
</dbReference>
<name>A0A0E9VS97_ANGAN</name>
<evidence type="ECO:0000313" key="1">
    <source>
        <dbReference type="EMBL" id="JAH80230.1"/>
    </source>
</evidence>